<evidence type="ECO:0000256" key="11">
    <source>
        <dbReference type="SAM" id="Phobius"/>
    </source>
</evidence>
<dbReference type="Proteomes" id="UP000014254">
    <property type="component" value="Unassembled WGS sequence"/>
</dbReference>
<sequence length="287" mass="31134">MARRLADNIFLLTTIGGAFIAWLIAFIGACIFRRGVSGGAWWIIVYELLLIVGITTVLVTNTYAHYRLMILTFLAASIAMLTLQLDYALPTFKFGYGYRGGAGTYAAGYIILIIIEFLWVIVFGSEPESYVGRLAPAHYGNSVGIVHHQQQQQQQQQQPYEMTGDKTILADSAAAAAAGGAHFGSVNSYPTNTANNHVSSPPLAHPAATASVPPNNGSEAAQPTMEYKEKVQALHAYQANPDDPNELSFAKGETLDIVDRNGNWWQARKADGTVGIIPSNYVSCYDL</sequence>
<dbReference type="InParanoid" id="S2JAR5"/>
<dbReference type="InterPro" id="IPR035522">
    <property type="entry name" value="Sho1_SH3"/>
</dbReference>
<comment type="similarity">
    <text evidence="2">Belongs to the SHO1 family.</text>
</comment>
<comment type="subcellular location">
    <subcellularLocation>
        <location evidence="1">Cell membrane</location>
        <topology evidence="1">Multi-pass membrane protein</topology>
    </subcellularLocation>
</comment>
<dbReference type="InterPro" id="IPR001452">
    <property type="entry name" value="SH3_domain"/>
</dbReference>
<feature type="transmembrane region" description="Helical" evidence="11">
    <location>
        <begin position="9"/>
        <end position="34"/>
    </location>
</feature>
<feature type="transmembrane region" description="Helical" evidence="11">
    <location>
        <begin position="105"/>
        <end position="124"/>
    </location>
</feature>
<dbReference type="eggNOG" id="ENOG502QW7A">
    <property type="taxonomic scope" value="Eukaryota"/>
</dbReference>
<dbReference type="Gene3D" id="2.30.30.40">
    <property type="entry name" value="SH3 Domains"/>
    <property type="match status" value="1"/>
</dbReference>
<feature type="transmembrane region" description="Helical" evidence="11">
    <location>
        <begin position="66"/>
        <end position="85"/>
    </location>
</feature>
<dbReference type="AlphaFoldDB" id="S2JAR5"/>
<evidence type="ECO:0000256" key="1">
    <source>
        <dbReference type="ARBA" id="ARBA00004651"/>
    </source>
</evidence>
<feature type="region of interest" description="Disordered" evidence="10">
    <location>
        <begin position="194"/>
        <end position="221"/>
    </location>
</feature>
<dbReference type="PROSITE" id="PS51257">
    <property type="entry name" value="PROKAR_LIPOPROTEIN"/>
    <property type="match status" value="1"/>
</dbReference>
<dbReference type="STRING" id="1220926.S2JAR5"/>
<proteinExistence type="inferred from homology"/>
<dbReference type="Pfam" id="PF00018">
    <property type="entry name" value="SH3_1"/>
    <property type="match status" value="1"/>
</dbReference>
<dbReference type="SUPFAM" id="SSF50044">
    <property type="entry name" value="SH3-domain"/>
    <property type="match status" value="1"/>
</dbReference>
<keyword evidence="5 11" id="KW-0812">Transmembrane</keyword>
<feature type="transmembrane region" description="Helical" evidence="11">
    <location>
        <begin position="40"/>
        <end position="59"/>
    </location>
</feature>
<evidence type="ECO:0000313" key="14">
    <source>
        <dbReference type="Proteomes" id="UP000014254"/>
    </source>
</evidence>
<gene>
    <name evidence="13" type="ORF">HMPREF1544_05978</name>
</gene>
<evidence type="ECO:0000256" key="6">
    <source>
        <dbReference type="ARBA" id="ARBA00022989"/>
    </source>
</evidence>
<keyword evidence="7" id="KW-0346">Stress response</keyword>
<keyword evidence="8 11" id="KW-0472">Membrane</keyword>
<dbReference type="OMA" id="NIVWIFY"/>
<name>S2JAR5_MUCC1</name>
<evidence type="ECO:0000256" key="7">
    <source>
        <dbReference type="ARBA" id="ARBA00023016"/>
    </source>
</evidence>
<evidence type="ECO:0000313" key="13">
    <source>
        <dbReference type="EMBL" id="EPB87256.1"/>
    </source>
</evidence>
<dbReference type="OrthoDB" id="5983572at2759"/>
<dbReference type="GO" id="GO:0005886">
    <property type="term" value="C:plasma membrane"/>
    <property type="evidence" value="ECO:0007669"/>
    <property type="project" value="UniProtKB-SubCell"/>
</dbReference>
<accession>S2JAR5</accession>
<dbReference type="PROSITE" id="PS50002">
    <property type="entry name" value="SH3"/>
    <property type="match status" value="1"/>
</dbReference>
<protein>
    <recommendedName>
        <fullName evidence="12">SH3 domain-containing protein</fullName>
    </recommendedName>
</protein>
<dbReference type="EMBL" id="KE123972">
    <property type="protein sequence ID" value="EPB87256.1"/>
    <property type="molecule type" value="Genomic_DNA"/>
</dbReference>
<feature type="compositionally biased region" description="Polar residues" evidence="10">
    <location>
        <begin position="212"/>
        <end position="221"/>
    </location>
</feature>
<evidence type="ECO:0000259" key="12">
    <source>
        <dbReference type="PROSITE" id="PS50002"/>
    </source>
</evidence>
<keyword evidence="4" id="KW-1003">Cell membrane</keyword>
<evidence type="ECO:0000256" key="4">
    <source>
        <dbReference type="ARBA" id="ARBA00022475"/>
    </source>
</evidence>
<evidence type="ECO:0000256" key="2">
    <source>
        <dbReference type="ARBA" id="ARBA00009739"/>
    </source>
</evidence>
<dbReference type="InterPro" id="IPR036028">
    <property type="entry name" value="SH3-like_dom_sf"/>
</dbReference>
<keyword evidence="14" id="KW-1185">Reference proteome</keyword>
<feature type="domain" description="SH3" evidence="12">
    <location>
        <begin position="226"/>
        <end position="287"/>
    </location>
</feature>
<dbReference type="SMART" id="SM00326">
    <property type="entry name" value="SH3"/>
    <property type="match status" value="1"/>
</dbReference>
<evidence type="ECO:0000256" key="10">
    <source>
        <dbReference type="SAM" id="MobiDB-lite"/>
    </source>
</evidence>
<organism evidence="13 14">
    <name type="scientific">Mucor circinelloides f. circinelloides (strain 1006PhL)</name>
    <name type="common">Mucormycosis agent</name>
    <name type="synonym">Calyptromyces circinelloides</name>
    <dbReference type="NCBI Taxonomy" id="1220926"/>
    <lineage>
        <taxon>Eukaryota</taxon>
        <taxon>Fungi</taxon>
        <taxon>Fungi incertae sedis</taxon>
        <taxon>Mucoromycota</taxon>
        <taxon>Mucoromycotina</taxon>
        <taxon>Mucoromycetes</taxon>
        <taxon>Mucorales</taxon>
        <taxon>Mucorineae</taxon>
        <taxon>Mucoraceae</taxon>
        <taxon>Mucor</taxon>
    </lineage>
</organism>
<keyword evidence="3 9" id="KW-0728">SH3 domain</keyword>
<dbReference type="VEuPathDB" id="FungiDB:HMPREF1544_05978"/>
<evidence type="ECO:0000256" key="9">
    <source>
        <dbReference type="PROSITE-ProRule" id="PRU00192"/>
    </source>
</evidence>
<dbReference type="CDD" id="cd11855">
    <property type="entry name" value="SH3_Sho1p"/>
    <property type="match status" value="1"/>
</dbReference>
<reference evidence="14" key="1">
    <citation type="submission" date="2013-05" db="EMBL/GenBank/DDBJ databases">
        <title>The Genome sequence of Mucor circinelloides f. circinelloides 1006PhL.</title>
        <authorList>
            <consortium name="The Broad Institute Genomics Platform"/>
            <person name="Cuomo C."/>
            <person name="Earl A."/>
            <person name="Findley K."/>
            <person name="Lee S.C."/>
            <person name="Walker B."/>
            <person name="Young S."/>
            <person name="Zeng Q."/>
            <person name="Gargeya S."/>
            <person name="Fitzgerald M."/>
            <person name="Haas B."/>
            <person name="Abouelleil A."/>
            <person name="Allen A.W."/>
            <person name="Alvarado L."/>
            <person name="Arachchi H.M."/>
            <person name="Berlin A.M."/>
            <person name="Chapman S.B."/>
            <person name="Gainer-Dewar J."/>
            <person name="Goldberg J."/>
            <person name="Griggs A."/>
            <person name="Gujja S."/>
            <person name="Hansen M."/>
            <person name="Howarth C."/>
            <person name="Imamovic A."/>
            <person name="Ireland A."/>
            <person name="Larimer J."/>
            <person name="McCowan C."/>
            <person name="Murphy C."/>
            <person name="Pearson M."/>
            <person name="Poon T.W."/>
            <person name="Priest M."/>
            <person name="Roberts A."/>
            <person name="Saif S."/>
            <person name="Shea T."/>
            <person name="Sisk P."/>
            <person name="Sykes S."/>
            <person name="Wortman J."/>
            <person name="Nusbaum C."/>
            <person name="Birren B."/>
        </authorList>
    </citation>
    <scope>NUCLEOTIDE SEQUENCE [LARGE SCALE GENOMIC DNA]</scope>
    <source>
        <strain evidence="14">1006PhL</strain>
    </source>
</reference>
<dbReference type="PRINTS" id="PR00452">
    <property type="entry name" value="SH3DOMAIN"/>
</dbReference>
<evidence type="ECO:0000256" key="3">
    <source>
        <dbReference type="ARBA" id="ARBA00022443"/>
    </source>
</evidence>
<evidence type="ECO:0000256" key="8">
    <source>
        <dbReference type="ARBA" id="ARBA00023136"/>
    </source>
</evidence>
<evidence type="ECO:0000256" key="5">
    <source>
        <dbReference type="ARBA" id="ARBA00022692"/>
    </source>
</evidence>
<keyword evidence="6 11" id="KW-1133">Transmembrane helix</keyword>